<evidence type="ECO:0000256" key="3">
    <source>
        <dbReference type="ARBA" id="ARBA00022475"/>
    </source>
</evidence>
<evidence type="ECO:0000256" key="5">
    <source>
        <dbReference type="ARBA" id="ARBA00022989"/>
    </source>
</evidence>
<feature type="domain" description="Nucleoside transporter/FeoB GTPase Gate" evidence="10">
    <location>
        <begin position="151"/>
        <end position="247"/>
    </location>
</feature>
<comment type="subcellular location">
    <subcellularLocation>
        <location evidence="1">Cell membrane</location>
        <topology evidence="1">Multi-pass membrane protein</topology>
    </subcellularLocation>
</comment>
<dbReference type="OMA" id="CRDRKSI"/>
<organism evidence="11">
    <name type="scientific">Absidia glauca</name>
    <name type="common">Pin mould</name>
    <dbReference type="NCBI Taxonomy" id="4829"/>
    <lineage>
        <taxon>Eukaryota</taxon>
        <taxon>Fungi</taxon>
        <taxon>Fungi incertae sedis</taxon>
        <taxon>Mucoromycota</taxon>
        <taxon>Mucoromycotina</taxon>
        <taxon>Mucoromycetes</taxon>
        <taxon>Mucorales</taxon>
        <taxon>Cunninghamellaceae</taxon>
        <taxon>Absidia</taxon>
    </lineage>
</organism>
<evidence type="ECO:0000313" key="11">
    <source>
        <dbReference type="EMBL" id="SAM05977.1"/>
    </source>
</evidence>
<feature type="domain" description="Concentrative nucleoside transporter C-terminal" evidence="9">
    <location>
        <begin position="254"/>
        <end position="461"/>
    </location>
</feature>
<reference evidence="11" key="1">
    <citation type="submission" date="2016-04" db="EMBL/GenBank/DDBJ databases">
        <authorList>
            <person name="Evans L.H."/>
            <person name="Alamgir A."/>
            <person name="Owens N."/>
            <person name="Weber N.D."/>
            <person name="Virtaneva K."/>
            <person name="Barbian K."/>
            <person name="Babar A."/>
            <person name="Rosenke K."/>
        </authorList>
    </citation>
    <scope>NUCLEOTIDE SEQUENCE [LARGE SCALE GENOMIC DNA]</scope>
    <source>
        <strain evidence="11">CBS 101.48</strain>
    </source>
</reference>
<dbReference type="InterPro" id="IPR011642">
    <property type="entry name" value="Gate_dom"/>
</dbReference>
<feature type="transmembrane region" description="Helical" evidence="7">
    <location>
        <begin position="335"/>
        <end position="356"/>
    </location>
</feature>
<accession>A0A168R293</accession>
<feature type="transmembrane region" description="Helical" evidence="7">
    <location>
        <begin position="437"/>
        <end position="463"/>
    </location>
</feature>
<feature type="transmembrane region" description="Helical" evidence="7">
    <location>
        <begin position="88"/>
        <end position="108"/>
    </location>
</feature>
<proteinExistence type="inferred from homology"/>
<evidence type="ECO:0000259" key="9">
    <source>
        <dbReference type="Pfam" id="PF07662"/>
    </source>
</evidence>
<evidence type="ECO:0000313" key="12">
    <source>
        <dbReference type="Proteomes" id="UP000078561"/>
    </source>
</evidence>
<dbReference type="Pfam" id="PF07662">
    <property type="entry name" value="Nucleos_tra2_C"/>
    <property type="match status" value="1"/>
</dbReference>
<evidence type="ECO:0000259" key="10">
    <source>
        <dbReference type="Pfam" id="PF07670"/>
    </source>
</evidence>
<comment type="similarity">
    <text evidence="2">Belongs to the concentrative nucleoside transporter (CNT) (TC 2.A.41) family.</text>
</comment>
<evidence type="ECO:0008006" key="13">
    <source>
        <dbReference type="Google" id="ProtNLM"/>
    </source>
</evidence>
<evidence type="ECO:0000256" key="6">
    <source>
        <dbReference type="ARBA" id="ARBA00023136"/>
    </source>
</evidence>
<dbReference type="PANTHER" id="PTHR10590">
    <property type="entry name" value="SODIUM/NUCLEOSIDE COTRANSPORTER"/>
    <property type="match status" value="1"/>
</dbReference>
<keyword evidence="12" id="KW-1185">Reference proteome</keyword>
<evidence type="ECO:0000256" key="1">
    <source>
        <dbReference type="ARBA" id="ARBA00004651"/>
    </source>
</evidence>
<dbReference type="AlphaFoldDB" id="A0A168R293"/>
<dbReference type="PANTHER" id="PTHR10590:SF4">
    <property type="entry name" value="SOLUTE CARRIER FAMILY 28 MEMBER 3"/>
    <property type="match status" value="1"/>
</dbReference>
<feature type="transmembrane region" description="Helical" evidence="7">
    <location>
        <begin position="182"/>
        <end position="205"/>
    </location>
</feature>
<evidence type="ECO:0000256" key="2">
    <source>
        <dbReference type="ARBA" id="ARBA00009033"/>
    </source>
</evidence>
<protein>
    <recommendedName>
        <fullName evidence="13">Concentrative nucleoside transporter C-terminal domain-containing protein</fullName>
    </recommendedName>
</protein>
<feature type="transmembrane region" description="Helical" evidence="7">
    <location>
        <begin position="307"/>
        <end position="329"/>
    </location>
</feature>
<keyword evidence="5 7" id="KW-1133">Transmembrane helix</keyword>
<dbReference type="GO" id="GO:0015293">
    <property type="term" value="F:symporter activity"/>
    <property type="evidence" value="ECO:0007669"/>
    <property type="project" value="TreeGrafter"/>
</dbReference>
<feature type="transmembrane region" description="Helical" evidence="7">
    <location>
        <begin position="65"/>
        <end position="81"/>
    </location>
</feature>
<dbReference type="OrthoDB" id="6075923at2759"/>
<dbReference type="InterPro" id="IPR002668">
    <property type="entry name" value="CNT_N_dom"/>
</dbReference>
<evidence type="ECO:0000256" key="4">
    <source>
        <dbReference type="ARBA" id="ARBA00022692"/>
    </source>
</evidence>
<dbReference type="InterPro" id="IPR008276">
    <property type="entry name" value="C_nuclsd_transpt"/>
</dbReference>
<dbReference type="InterPro" id="IPR011657">
    <property type="entry name" value="CNT_C_dom"/>
</dbReference>
<keyword evidence="4 7" id="KW-0812">Transmembrane</keyword>
<evidence type="ECO:0000259" key="8">
    <source>
        <dbReference type="Pfam" id="PF01773"/>
    </source>
</evidence>
<keyword evidence="3" id="KW-1003">Cell membrane</keyword>
<keyword evidence="6 7" id="KW-0472">Membrane</keyword>
<dbReference type="STRING" id="4829.A0A168R293"/>
<feature type="transmembrane region" description="Helical" evidence="7">
    <location>
        <begin position="36"/>
        <end position="53"/>
    </location>
</feature>
<gene>
    <name evidence="11" type="primary">ABSGL_11853.1 scaffold 12357</name>
</gene>
<feature type="transmembrane region" description="Helical" evidence="7">
    <location>
        <begin position="409"/>
        <end position="431"/>
    </location>
</feature>
<dbReference type="Pfam" id="PF07670">
    <property type="entry name" value="Gate"/>
    <property type="match status" value="1"/>
</dbReference>
<feature type="transmembrane region" description="Helical" evidence="7">
    <location>
        <begin position="148"/>
        <end position="170"/>
    </location>
</feature>
<feature type="domain" description="Concentrative nucleoside transporter N-terminal" evidence="8">
    <location>
        <begin position="69"/>
        <end position="141"/>
    </location>
</feature>
<name>A0A168R293_ABSGL</name>
<evidence type="ECO:0000256" key="7">
    <source>
        <dbReference type="SAM" id="Phobius"/>
    </source>
</evidence>
<dbReference type="InParanoid" id="A0A168R293"/>
<dbReference type="GO" id="GO:0005886">
    <property type="term" value="C:plasma membrane"/>
    <property type="evidence" value="ECO:0007669"/>
    <property type="project" value="UniProtKB-SubCell"/>
</dbReference>
<sequence length="464" mass="49650">MLFNYVPTTVVTKPCGKIIHVAATPFMYLSPLVRSLLYAALVAVVMIATVFSFPEKEESTRVQRIISLFGMGVFIGMLVLTSKHRRAINWNTISGSMLLQFLLALFVFRSSVGHDIFDWASKFAQGYLSKAHYGTAFVFGDTVANASAFAVSVFPALIFFAATVQILYYFGALQWLLGKCSFVFTKLLGISGAEAVVAVASPFLGQGENALLIKPYLPVLTDAELHQVMTSGFATISGSVLYGYIRLGVDGGSLLTSCIMSIPCSIAVSKLRYPETDVPVTMNSIHVPEEEEKANNILDAAARGAGIGLTIILSMAANLITLLALLYAVNAGLTWIGNFLTIENLTLQLITGYIFVPIAWLMGIENKDVVTVGQLLALKVWANEFVAYEEMISNSTGVLSARSQLITTYALCGFANLGSIGLQVSVLGGLAKSRTAAISSLAVSAMLCGAMSTWISACLAGMLL</sequence>
<dbReference type="Proteomes" id="UP000078561">
    <property type="component" value="Unassembled WGS sequence"/>
</dbReference>
<dbReference type="Pfam" id="PF01773">
    <property type="entry name" value="Nucleos_tra2_N"/>
    <property type="match status" value="1"/>
</dbReference>
<dbReference type="GO" id="GO:0005337">
    <property type="term" value="F:nucleoside transmembrane transporter activity"/>
    <property type="evidence" value="ECO:0007669"/>
    <property type="project" value="InterPro"/>
</dbReference>
<dbReference type="EMBL" id="LT554489">
    <property type="protein sequence ID" value="SAM05977.1"/>
    <property type="molecule type" value="Genomic_DNA"/>
</dbReference>